<name>A0A2U1KCS5_ARTAN</name>
<gene>
    <name evidence="2" type="ORF">CTI12_AA617810</name>
</gene>
<dbReference type="PANTHER" id="PTHR33240:SF15">
    <property type="entry name" value="GAG-PRO-LIKE PROTEIN"/>
    <property type="match status" value="1"/>
</dbReference>
<proteinExistence type="predicted"/>
<accession>A0A2U1KCS5</accession>
<evidence type="ECO:0000313" key="3">
    <source>
        <dbReference type="Proteomes" id="UP000245207"/>
    </source>
</evidence>
<dbReference type="EMBL" id="PKPP01022192">
    <property type="protein sequence ID" value="PWA34569.1"/>
    <property type="molecule type" value="Genomic_DNA"/>
</dbReference>
<dbReference type="Proteomes" id="UP000245207">
    <property type="component" value="Unassembled WGS sequence"/>
</dbReference>
<reference evidence="2 3" key="1">
    <citation type="journal article" date="2018" name="Mol. Plant">
        <title>The genome of Artemisia annua provides insight into the evolution of Asteraceae family and artemisinin biosynthesis.</title>
        <authorList>
            <person name="Shen Q."/>
            <person name="Zhang L."/>
            <person name="Liao Z."/>
            <person name="Wang S."/>
            <person name="Yan T."/>
            <person name="Shi P."/>
            <person name="Liu M."/>
            <person name="Fu X."/>
            <person name="Pan Q."/>
            <person name="Wang Y."/>
            <person name="Lv Z."/>
            <person name="Lu X."/>
            <person name="Zhang F."/>
            <person name="Jiang W."/>
            <person name="Ma Y."/>
            <person name="Chen M."/>
            <person name="Hao X."/>
            <person name="Li L."/>
            <person name="Tang Y."/>
            <person name="Lv G."/>
            <person name="Zhou Y."/>
            <person name="Sun X."/>
            <person name="Brodelius P.E."/>
            <person name="Rose J.K.C."/>
            <person name="Tang K."/>
        </authorList>
    </citation>
    <scope>NUCLEOTIDE SEQUENCE [LARGE SCALE GENOMIC DNA]</scope>
    <source>
        <strain evidence="3">cv. Huhao1</strain>
        <tissue evidence="2">Leaf</tissue>
    </source>
</reference>
<dbReference type="PANTHER" id="PTHR33240">
    <property type="entry name" value="OS08G0508500 PROTEIN"/>
    <property type="match status" value="1"/>
</dbReference>
<protein>
    <recommendedName>
        <fullName evidence="4">Reverse transcriptase domain-containing protein</fullName>
    </recommendedName>
</protein>
<dbReference type="OrthoDB" id="2919534at2759"/>
<sequence length="106" mass="11925">MKFSVIRSASPYNIILGRSGLRELRAIPSTLHAMMKFPTPRGIATLVTRATTVLECRKREEEQLLTEDEDELTDKTTPLGKEKVVPSTEEVWVHPAHRDQPVTIGT</sequence>
<evidence type="ECO:0000313" key="2">
    <source>
        <dbReference type="EMBL" id="PWA34569.1"/>
    </source>
</evidence>
<dbReference type="AlphaFoldDB" id="A0A2U1KCS5"/>
<comment type="caution">
    <text evidence="2">The sequence shown here is derived from an EMBL/GenBank/DDBJ whole genome shotgun (WGS) entry which is preliminary data.</text>
</comment>
<organism evidence="2 3">
    <name type="scientific">Artemisia annua</name>
    <name type="common">Sweet wormwood</name>
    <dbReference type="NCBI Taxonomy" id="35608"/>
    <lineage>
        <taxon>Eukaryota</taxon>
        <taxon>Viridiplantae</taxon>
        <taxon>Streptophyta</taxon>
        <taxon>Embryophyta</taxon>
        <taxon>Tracheophyta</taxon>
        <taxon>Spermatophyta</taxon>
        <taxon>Magnoliopsida</taxon>
        <taxon>eudicotyledons</taxon>
        <taxon>Gunneridae</taxon>
        <taxon>Pentapetalae</taxon>
        <taxon>asterids</taxon>
        <taxon>campanulids</taxon>
        <taxon>Asterales</taxon>
        <taxon>Asteraceae</taxon>
        <taxon>Asteroideae</taxon>
        <taxon>Anthemideae</taxon>
        <taxon>Artemisiinae</taxon>
        <taxon>Artemisia</taxon>
    </lineage>
</organism>
<keyword evidence="3" id="KW-1185">Reference proteome</keyword>
<feature type="region of interest" description="Disordered" evidence="1">
    <location>
        <begin position="64"/>
        <end position="89"/>
    </location>
</feature>
<evidence type="ECO:0008006" key="4">
    <source>
        <dbReference type="Google" id="ProtNLM"/>
    </source>
</evidence>
<evidence type="ECO:0000256" key="1">
    <source>
        <dbReference type="SAM" id="MobiDB-lite"/>
    </source>
</evidence>